<evidence type="ECO:0000313" key="3">
    <source>
        <dbReference type="Proteomes" id="UP000654075"/>
    </source>
</evidence>
<dbReference type="EMBL" id="CAJNNV010006364">
    <property type="protein sequence ID" value="CAE8593467.1"/>
    <property type="molecule type" value="Genomic_DNA"/>
</dbReference>
<keyword evidence="1" id="KW-0472">Membrane</keyword>
<keyword evidence="3" id="KW-1185">Reference proteome</keyword>
<reference evidence="2" key="1">
    <citation type="submission" date="2021-02" db="EMBL/GenBank/DDBJ databases">
        <authorList>
            <person name="Dougan E. K."/>
            <person name="Rhodes N."/>
            <person name="Thang M."/>
            <person name="Chan C."/>
        </authorList>
    </citation>
    <scope>NUCLEOTIDE SEQUENCE</scope>
</reference>
<sequence>MYSSILNRALYCCCSSSTPMARWGFSSAMLAVAVTAQGVTRVMDDAAPGSRDHESELMAQDAKVLAVTYISLSVICVVTLFVRAMAAKLCSLPLTRIHVCPA</sequence>
<dbReference type="AlphaFoldDB" id="A0A813E6E4"/>
<feature type="transmembrane region" description="Helical" evidence="1">
    <location>
        <begin position="64"/>
        <end position="86"/>
    </location>
</feature>
<name>A0A813E6E4_POLGL</name>
<accession>A0A813E6E4</accession>
<gene>
    <name evidence="2" type="ORF">PGLA1383_LOCUS12059</name>
</gene>
<protein>
    <submittedName>
        <fullName evidence="2">Uncharacterized protein</fullName>
    </submittedName>
</protein>
<evidence type="ECO:0000313" key="2">
    <source>
        <dbReference type="EMBL" id="CAE8593467.1"/>
    </source>
</evidence>
<comment type="caution">
    <text evidence="2">The sequence shown here is derived from an EMBL/GenBank/DDBJ whole genome shotgun (WGS) entry which is preliminary data.</text>
</comment>
<evidence type="ECO:0000256" key="1">
    <source>
        <dbReference type="SAM" id="Phobius"/>
    </source>
</evidence>
<proteinExistence type="predicted"/>
<organism evidence="2 3">
    <name type="scientific">Polarella glacialis</name>
    <name type="common">Dinoflagellate</name>
    <dbReference type="NCBI Taxonomy" id="89957"/>
    <lineage>
        <taxon>Eukaryota</taxon>
        <taxon>Sar</taxon>
        <taxon>Alveolata</taxon>
        <taxon>Dinophyceae</taxon>
        <taxon>Suessiales</taxon>
        <taxon>Suessiaceae</taxon>
        <taxon>Polarella</taxon>
    </lineage>
</organism>
<keyword evidence="1" id="KW-0812">Transmembrane</keyword>
<dbReference type="Proteomes" id="UP000654075">
    <property type="component" value="Unassembled WGS sequence"/>
</dbReference>
<keyword evidence="1" id="KW-1133">Transmembrane helix</keyword>